<dbReference type="Proteomes" id="UP000196778">
    <property type="component" value="Unassembled WGS sequence"/>
</dbReference>
<keyword evidence="2" id="KW-1185">Reference proteome</keyword>
<dbReference type="PROSITE" id="PS51257">
    <property type="entry name" value="PROKAR_LIPOPROTEIN"/>
    <property type="match status" value="1"/>
</dbReference>
<accession>A0A1R4IQ10</accession>
<gene>
    <name evidence="1" type="ORF">FM119_02955</name>
</gene>
<evidence type="ECO:0000313" key="1">
    <source>
        <dbReference type="EMBL" id="SJN21942.1"/>
    </source>
</evidence>
<dbReference type="EMBL" id="FUKR01000018">
    <property type="protein sequence ID" value="SJN21942.1"/>
    <property type="molecule type" value="Genomic_DNA"/>
</dbReference>
<reference evidence="2" key="1">
    <citation type="submission" date="2017-02" db="EMBL/GenBank/DDBJ databases">
        <authorList>
            <person name="Dridi B."/>
        </authorList>
    </citation>
    <scope>NUCLEOTIDE SEQUENCE [LARGE SCALE GENOMIC DNA]</scope>
    <source>
        <strain evidence="2">EB411</strain>
    </source>
</reference>
<proteinExistence type="predicted"/>
<protein>
    <submittedName>
        <fullName evidence="1">Uncharacterized protein</fullName>
    </submittedName>
</protein>
<organism evidence="1 2">
    <name type="scientific">Mycetocola reblochoni REB411</name>
    <dbReference type="NCBI Taxonomy" id="1255698"/>
    <lineage>
        <taxon>Bacteria</taxon>
        <taxon>Bacillati</taxon>
        <taxon>Actinomycetota</taxon>
        <taxon>Actinomycetes</taxon>
        <taxon>Micrococcales</taxon>
        <taxon>Microbacteriaceae</taxon>
        <taxon>Mycetocola</taxon>
    </lineage>
</organism>
<sequence length="71" mass="7934">MEQRRAPARHRQLGPPFGPGGLCGVLGCWRFAHLRAPWIIRGLGRRAKRRVSATGRTLLLLSIERPHTASL</sequence>
<dbReference type="AlphaFoldDB" id="A0A1R4IQ10"/>
<name>A0A1R4IQ10_9MICO</name>
<evidence type="ECO:0000313" key="2">
    <source>
        <dbReference type="Proteomes" id="UP000196778"/>
    </source>
</evidence>